<organism evidence="2 3">
    <name type="scientific">Sphingomonas abaci</name>
    <dbReference type="NCBI Taxonomy" id="237611"/>
    <lineage>
        <taxon>Bacteria</taxon>
        <taxon>Pseudomonadati</taxon>
        <taxon>Pseudomonadota</taxon>
        <taxon>Alphaproteobacteria</taxon>
        <taxon>Sphingomonadales</taxon>
        <taxon>Sphingomonadaceae</taxon>
        <taxon>Sphingomonas</taxon>
    </lineage>
</organism>
<dbReference type="RefSeq" id="WP_184112640.1">
    <property type="nucleotide sequence ID" value="NZ_JACHNY010000002.1"/>
</dbReference>
<gene>
    <name evidence="2" type="ORF">GGQ96_001228</name>
</gene>
<dbReference type="InterPro" id="IPR002716">
    <property type="entry name" value="PIN_dom"/>
</dbReference>
<feature type="domain" description="PIN" evidence="1">
    <location>
        <begin position="2"/>
        <end position="128"/>
    </location>
</feature>
<reference evidence="2 3" key="1">
    <citation type="submission" date="2020-08" db="EMBL/GenBank/DDBJ databases">
        <title>Genomic Encyclopedia of Type Strains, Phase IV (KMG-IV): sequencing the most valuable type-strain genomes for metagenomic binning, comparative biology and taxonomic classification.</title>
        <authorList>
            <person name="Goeker M."/>
        </authorList>
    </citation>
    <scope>NUCLEOTIDE SEQUENCE [LARGE SCALE GENOMIC DNA]</scope>
    <source>
        <strain evidence="2 3">DSM 15867</strain>
    </source>
</reference>
<sequence length="165" mass="17775">MYLLDTVIVGALKQARSGGADPGLALWAGGVPRQELFLSVVTLLELQAAAETGSRRKPGGEGGMTLAAWIRDRVLPAFEGRVLPVDLAVAKRAGALAYAEMRDALLVATALEHGLTLVTADPAAYKVGRPKLFCPLGYTPQEPEEDWREAARGGSQWFRNLFVRM</sequence>
<name>A0A7W7AHH1_9SPHN</name>
<dbReference type="AlphaFoldDB" id="A0A7W7AHH1"/>
<dbReference type="SUPFAM" id="SSF88723">
    <property type="entry name" value="PIN domain-like"/>
    <property type="match status" value="1"/>
</dbReference>
<dbReference type="EMBL" id="JACHNY010000002">
    <property type="protein sequence ID" value="MBB4617108.1"/>
    <property type="molecule type" value="Genomic_DNA"/>
</dbReference>
<evidence type="ECO:0000313" key="2">
    <source>
        <dbReference type="EMBL" id="MBB4617108.1"/>
    </source>
</evidence>
<comment type="caution">
    <text evidence="2">The sequence shown here is derived from an EMBL/GenBank/DDBJ whole genome shotgun (WGS) entry which is preliminary data.</text>
</comment>
<dbReference type="Pfam" id="PF01850">
    <property type="entry name" value="PIN"/>
    <property type="match status" value="1"/>
</dbReference>
<proteinExistence type="predicted"/>
<dbReference type="Gene3D" id="3.40.50.1010">
    <property type="entry name" value="5'-nuclease"/>
    <property type="match status" value="1"/>
</dbReference>
<dbReference type="Proteomes" id="UP000574769">
    <property type="component" value="Unassembled WGS sequence"/>
</dbReference>
<accession>A0A7W7AHH1</accession>
<dbReference type="InterPro" id="IPR029060">
    <property type="entry name" value="PIN-like_dom_sf"/>
</dbReference>
<evidence type="ECO:0000259" key="1">
    <source>
        <dbReference type="Pfam" id="PF01850"/>
    </source>
</evidence>
<keyword evidence="3" id="KW-1185">Reference proteome</keyword>
<protein>
    <recommendedName>
        <fullName evidence="1">PIN domain-containing protein</fullName>
    </recommendedName>
</protein>
<evidence type="ECO:0000313" key="3">
    <source>
        <dbReference type="Proteomes" id="UP000574769"/>
    </source>
</evidence>